<evidence type="ECO:0000313" key="3">
    <source>
        <dbReference type="EMBL" id="KAF9952253.1"/>
    </source>
</evidence>
<dbReference type="InterPro" id="IPR016024">
    <property type="entry name" value="ARM-type_fold"/>
</dbReference>
<keyword evidence="4" id="KW-1185">Reference proteome</keyword>
<feature type="compositionally biased region" description="Polar residues" evidence="1">
    <location>
        <begin position="571"/>
        <end position="587"/>
    </location>
</feature>
<dbReference type="Pfam" id="PF19704">
    <property type="entry name" value="DNAPKcs_CC5"/>
    <property type="match status" value="1"/>
</dbReference>
<gene>
    <name evidence="3" type="ORF">BGZ65_005409</name>
</gene>
<reference evidence="3" key="1">
    <citation type="journal article" date="2020" name="Fungal Divers.">
        <title>Resolving the Mortierellaceae phylogeny through synthesis of multi-gene phylogenetics and phylogenomics.</title>
        <authorList>
            <person name="Vandepol N."/>
            <person name="Liber J."/>
            <person name="Desiro A."/>
            <person name="Na H."/>
            <person name="Kennedy M."/>
            <person name="Barry K."/>
            <person name="Grigoriev I.V."/>
            <person name="Miller A.N."/>
            <person name="O'Donnell K."/>
            <person name="Stajich J.E."/>
            <person name="Bonito G."/>
        </authorList>
    </citation>
    <scope>NUCLEOTIDE SEQUENCE</scope>
    <source>
        <strain evidence="3">MES-2147</strain>
    </source>
</reference>
<evidence type="ECO:0000256" key="1">
    <source>
        <dbReference type="SAM" id="MobiDB-lite"/>
    </source>
</evidence>
<feature type="region of interest" description="Disordered" evidence="1">
    <location>
        <begin position="559"/>
        <end position="599"/>
    </location>
</feature>
<organism evidence="3 4">
    <name type="scientific">Modicella reniformis</name>
    <dbReference type="NCBI Taxonomy" id="1440133"/>
    <lineage>
        <taxon>Eukaryota</taxon>
        <taxon>Fungi</taxon>
        <taxon>Fungi incertae sedis</taxon>
        <taxon>Mucoromycota</taxon>
        <taxon>Mortierellomycotina</taxon>
        <taxon>Mortierellomycetes</taxon>
        <taxon>Mortierellales</taxon>
        <taxon>Mortierellaceae</taxon>
        <taxon>Modicella</taxon>
    </lineage>
</organism>
<evidence type="ECO:0000259" key="2">
    <source>
        <dbReference type="SMART" id="SM01344"/>
    </source>
</evidence>
<sequence>MFEGQSRKAGQYIASLYDTFMSLQATQNPLWIDYCSALLRISLKESSCHQRLWQYLLDPTGTEQAKMTYLKYADEINRQLALHFADLSPILARSVETSPLVLTIWNDFLDYMFSHPELNDEKNAFLNALTKDYSVLEAIVNSLDRDQVTMTITIWKRIVALNPRILRVSLTDAFVGYFFKVFQSFFERDTETKESLTLPVMSEAFPILPIFLSYPGPRTAEFEGVFSKAILNLMPMSSSEYERGSTKFKDYIAAIDLLMKALVVSSSISLFKTLMGIAVRESNHPHMEQMQQSISSFALKLPRSKFLEITGYCFDEFIKRNHSDEHRRNIVHQILLPILKIVPPLSVTEFFVQHIVRIVGVIKQDQPRHTDVEIRRDFIERECCYDLIHVLYMRLPSDSVNSKDSKIVDAFMGGKSTNGKELTVDVFRTANAAKFKQDTNPLSPEATALREDFKRAAYNALAAAILCTQRKEDFFRQFLFRDAEAKKEFVWENIVDLMTNYHFEQVLSGPLVKTRLSDLRSKSLNPNKTYNSKFRYMSSQYLRDSSLSQSVGVLDESNVYTDTDEDPGQDESISSEQESLSDTIDPSKTSDAKGNEKQGAVEHTLELDAINSNPCMKMILLIIKELHTSITPPPKEMAREESSMPSWMKDIHRKLTNPNTALNIRLFLAKVIINMPEAFEMYAHSWIRPMMRLVLEGESYGEAMNYFVQDLCVLIVLWGESVKLTDTYDDRVLLLNFLSYLMKHCHHEQRQYLVNNIDLIKGVFENWSNIAIIPTVIIYNNFKNFKDEKKNLTGIQLLGIVLTHDSPPFYKGPEIDLGKLTEDEYYEALVRNIGSPFKQ</sequence>
<evidence type="ECO:0000313" key="4">
    <source>
        <dbReference type="Proteomes" id="UP000749646"/>
    </source>
</evidence>
<comment type="caution">
    <text evidence="3">The sequence shown here is derived from an EMBL/GenBank/DDBJ whole genome shotgun (WGS) entry which is preliminary data.</text>
</comment>
<dbReference type="Pfam" id="PF20502">
    <property type="entry name" value="DNAPKcs_CC1-2"/>
    <property type="match status" value="1"/>
</dbReference>
<feature type="non-terminal residue" evidence="3">
    <location>
        <position position="839"/>
    </location>
</feature>
<dbReference type="AlphaFoldDB" id="A0A9P6LYH2"/>
<protein>
    <recommendedName>
        <fullName evidence="2">DNA-dependent protein kinase catalytic subunit CC3 domain-containing protein</fullName>
    </recommendedName>
</protein>
<feature type="compositionally biased region" description="Basic and acidic residues" evidence="1">
    <location>
        <begin position="588"/>
        <end position="599"/>
    </location>
</feature>
<feature type="domain" description="DNA-dependent protein kinase catalytic subunit CC3" evidence="2">
    <location>
        <begin position="324"/>
        <end position="732"/>
    </location>
</feature>
<dbReference type="SUPFAM" id="SSF48371">
    <property type="entry name" value="ARM repeat"/>
    <property type="match status" value="1"/>
</dbReference>
<name>A0A9P6LYH2_9FUNG</name>
<proteinExistence type="predicted"/>
<dbReference type="GO" id="GO:0006303">
    <property type="term" value="P:double-strand break repair via nonhomologous end joining"/>
    <property type="evidence" value="ECO:0007669"/>
    <property type="project" value="InterPro"/>
</dbReference>
<dbReference type="InterPro" id="IPR046803">
    <property type="entry name" value="DNAPKcs_CC1-2"/>
</dbReference>
<dbReference type="SMART" id="SM01344">
    <property type="entry name" value="NUC194"/>
    <property type="match status" value="1"/>
</dbReference>
<dbReference type="Pfam" id="PF08163">
    <property type="entry name" value="DNAPKcs_CC3"/>
    <property type="match status" value="1"/>
</dbReference>
<dbReference type="GO" id="GO:0005634">
    <property type="term" value="C:nucleus"/>
    <property type="evidence" value="ECO:0007669"/>
    <property type="project" value="InterPro"/>
</dbReference>
<dbReference type="OrthoDB" id="381190at2759"/>
<dbReference type="EMBL" id="JAAAHW010007005">
    <property type="protein sequence ID" value="KAF9952253.1"/>
    <property type="molecule type" value="Genomic_DNA"/>
</dbReference>
<dbReference type="InterPro" id="IPR012582">
    <property type="entry name" value="DNAPKcs_CC3"/>
</dbReference>
<accession>A0A9P6LYH2</accession>
<dbReference type="Proteomes" id="UP000749646">
    <property type="component" value="Unassembled WGS sequence"/>
</dbReference>
<dbReference type="InterPro" id="IPR045581">
    <property type="entry name" value="DNAPKcs_CC5"/>
</dbReference>